<feature type="region of interest" description="Disordered" evidence="1">
    <location>
        <begin position="67"/>
        <end position="91"/>
    </location>
</feature>
<accession>A0A6J4KSS1</accession>
<evidence type="ECO:0000313" key="2">
    <source>
        <dbReference type="EMBL" id="CAA9312417.1"/>
    </source>
</evidence>
<gene>
    <name evidence="2" type="ORF">AVDCRST_MAG71-767</name>
</gene>
<proteinExistence type="predicted"/>
<feature type="non-terminal residue" evidence="2">
    <location>
        <position position="1"/>
    </location>
</feature>
<reference evidence="2" key="1">
    <citation type="submission" date="2020-02" db="EMBL/GenBank/DDBJ databases">
        <authorList>
            <person name="Meier V. D."/>
        </authorList>
    </citation>
    <scope>NUCLEOTIDE SEQUENCE</scope>
    <source>
        <strain evidence="2">AVDCRST_MAG71</strain>
    </source>
</reference>
<name>A0A6J4KSS1_9GAMM</name>
<organism evidence="2">
    <name type="scientific">uncultured Lysobacter sp</name>
    <dbReference type="NCBI Taxonomy" id="271060"/>
    <lineage>
        <taxon>Bacteria</taxon>
        <taxon>Pseudomonadati</taxon>
        <taxon>Pseudomonadota</taxon>
        <taxon>Gammaproteobacteria</taxon>
        <taxon>Lysobacterales</taxon>
        <taxon>Lysobacteraceae</taxon>
        <taxon>Lysobacter</taxon>
        <taxon>environmental samples</taxon>
    </lineage>
</organism>
<dbReference type="AlphaFoldDB" id="A0A6J4KSS1"/>
<sequence length="209" mass="22736">CPTSPSPRPASATANRSSWCCASTSRAAGRCWKSAAAPDSTRCISPPPCRICSGNARTAASTCRVSGRGWMTPRSRTRPSRSSWTCRSGLGRVPPARRRRSMLCSARTRCTSWAGPRCRRCLPDSMPRSPRRQPSSCTARSTTKALSPVKATANSTRGCARAMTRRACVISKPSMRLRAASACSWWPISRCRQTIAAWCGAAVRIWMSH</sequence>
<protein>
    <submittedName>
        <fullName evidence="2">Uncharacterized protein</fullName>
    </submittedName>
</protein>
<feature type="non-terminal residue" evidence="2">
    <location>
        <position position="209"/>
    </location>
</feature>
<feature type="region of interest" description="Disordered" evidence="1">
    <location>
        <begin position="124"/>
        <end position="143"/>
    </location>
</feature>
<evidence type="ECO:0000256" key="1">
    <source>
        <dbReference type="SAM" id="MobiDB-lite"/>
    </source>
</evidence>
<dbReference type="EMBL" id="CADCUA010000227">
    <property type="protein sequence ID" value="CAA9312417.1"/>
    <property type="molecule type" value="Genomic_DNA"/>
</dbReference>